<dbReference type="PATRIC" id="fig|84531.8.peg.2735"/>
<evidence type="ECO:0000256" key="1">
    <source>
        <dbReference type="SAM" id="Phobius"/>
    </source>
</evidence>
<feature type="signal peptide" evidence="2">
    <location>
        <begin position="1"/>
        <end position="24"/>
    </location>
</feature>
<dbReference type="EMBL" id="CP011129">
    <property type="protein sequence ID" value="ALN80853.1"/>
    <property type="molecule type" value="Genomic_DNA"/>
</dbReference>
<sequence length="827" mass="86751">MRFPRAASWLLGGLLAIGSSAAWAQTLTLQVPSRGPSPPTMQTAMSAIEFDAASIGGGSTISVDGTSIAVADAGCAGVACKAVGVSPTGDIATVTRISGTQRARLDITYKSVFPGNFCAPTITPAGLSITLELTGFTFGAGRGYRITSFMAPSDASCDVAYVRVPTSRPSISGGGVAYLGRLPLNIVLVLDKSPSMDWVIPGSPDKRWDRLKSSVQLFASVWDAVGAPPPPATISSEGHADDRLGMVLFGGTAVESPLDGLNFFKQRGAIAAPWAAPVAAGLVDNTYIGGTSIGAGTTMGRARLAPVEQLVGDTAVVLFTDGEQNNPPCISRQGEVLAPVEKPYPGKPPGTTYLDKCAVAAAMPSSALLTLNGGILARDVLPRGPIFTIGLGEGGMAASAELLDEISGETAGRSAFPNNGVAMDNSFVDNLVTHLKGGTVSLLDRTLGDLAAGTPASTPFDFIVDPSLTRVTFVLSWEGSAREAGLEIRRPDGNMTTAIQNASGPNFRVATVNIPQAGPAGDWKVTVRQFGTAGLKYQLSAYGVESRLGARVTETPRLGTASPIGVVAEIGWEHGPLADLPAGAVRAIIERPGANLGTLLHDAGAKPIDGEVRNDTSPLSMKLDQLIRTAGLLDKIEPKPVGDAIELKHVGNGRYEGKFDATNVGGRYRIRIEYDWNDPRTGTIRRRDLAERQVPVIPTAKDSAVRVQREPRSANAVIVITPRDKFGNYVGPGHEGGFNVKIDAGTIAGAPTDNGLTGEYTIKVGGLAPGDDPKVSIVFADQVLRDGPLSSLSTGTEPPSHEPWWKRWWWLILILLLLVLFLLLRRK</sequence>
<keyword evidence="1" id="KW-0472">Membrane</keyword>
<dbReference type="AlphaFoldDB" id="A0A0S2FBE1"/>
<evidence type="ECO:0000256" key="2">
    <source>
        <dbReference type="SAM" id="SignalP"/>
    </source>
</evidence>
<dbReference type="PANTHER" id="PTHR10579:SF43">
    <property type="entry name" value="ZINC FINGER (C3HC4-TYPE RING FINGER) FAMILY PROTEIN"/>
    <property type="match status" value="1"/>
</dbReference>
<dbReference type="STRING" id="84531.LA76x_2723"/>
<name>A0A0S2FBE1_LYSAN</name>
<dbReference type="CDD" id="cd00198">
    <property type="entry name" value="vWFA"/>
    <property type="match status" value="1"/>
</dbReference>
<dbReference type="Proteomes" id="UP000060787">
    <property type="component" value="Chromosome"/>
</dbReference>
<dbReference type="SUPFAM" id="SSF53300">
    <property type="entry name" value="vWA-like"/>
    <property type="match status" value="1"/>
</dbReference>
<dbReference type="PANTHER" id="PTHR10579">
    <property type="entry name" value="CALCIUM-ACTIVATED CHLORIDE CHANNEL REGULATOR"/>
    <property type="match status" value="1"/>
</dbReference>
<keyword evidence="5" id="KW-1185">Reference proteome</keyword>
<feature type="transmembrane region" description="Helical" evidence="1">
    <location>
        <begin position="808"/>
        <end position="824"/>
    </location>
</feature>
<proteinExistence type="predicted"/>
<evidence type="ECO:0000313" key="4">
    <source>
        <dbReference type="EMBL" id="ALN80853.1"/>
    </source>
</evidence>
<dbReference type="RefSeq" id="WP_057918057.1">
    <property type="nucleotide sequence ID" value="NZ_CP011129.1"/>
</dbReference>
<evidence type="ECO:0000259" key="3">
    <source>
        <dbReference type="PROSITE" id="PS50234"/>
    </source>
</evidence>
<evidence type="ECO:0000313" key="5">
    <source>
        <dbReference type="Proteomes" id="UP000060787"/>
    </source>
</evidence>
<keyword evidence="2" id="KW-0732">Signal</keyword>
<dbReference type="Gene3D" id="3.40.50.410">
    <property type="entry name" value="von Willebrand factor, type A domain"/>
    <property type="match status" value="1"/>
</dbReference>
<organism evidence="4 5">
    <name type="scientific">Lysobacter antibioticus</name>
    <dbReference type="NCBI Taxonomy" id="84531"/>
    <lineage>
        <taxon>Bacteria</taxon>
        <taxon>Pseudomonadati</taxon>
        <taxon>Pseudomonadota</taxon>
        <taxon>Gammaproteobacteria</taxon>
        <taxon>Lysobacterales</taxon>
        <taxon>Lysobacteraceae</taxon>
        <taxon>Lysobacter</taxon>
    </lineage>
</organism>
<reference evidence="4 5" key="1">
    <citation type="journal article" date="2015" name="BMC Genomics">
        <title>Comparative genomics and metabolic profiling of the genus Lysobacter.</title>
        <authorList>
            <person name="de Bruijn I."/>
            <person name="Cheng X."/>
            <person name="de Jager V."/>
            <person name="Exposito R.G."/>
            <person name="Watrous J."/>
            <person name="Patel N."/>
            <person name="Postma J."/>
            <person name="Dorrestein P.C."/>
            <person name="Kobayashi D."/>
            <person name="Raaijmakers J.M."/>
        </authorList>
    </citation>
    <scope>NUCLEOTIDE SEQUENCE [LARGE SCALE GENOMIC DNA]</scope>
    <source>
        <strain evidence="4 5">76</strain>
    </source>
</reference>
<gene>
    <name evidence="4" type="ORF">LA76x_2723</name>
</gene>
<feature type="domain" description="VWFA" evidence="3">
    <location>
        <begin position="185"/>
        <end position="435"/>
    </location>
</feature>
<dbReference type="InterPro" id="IPR051266">
    <property type="entry name" value="CLCR"/>
</dbReference>
<feature type="chain" id="PRO_5006596893" evidence="2">
    <location>
        <begin position="25"/>
        <end position="827"/>
    </location>
</feature>
<dbReference type="InterPro" id="IPR036465">
    <property type="entry name" value="vWFA_dom_sf"/>
</dbReference>
<keyword evidence="1" id="KW-1133">Transmembrane helix</keyword>
<keyword evidence="1" id="KW-0812">Transmembrane</keyword>
<dbReference type="KEGG" id="lab:LA76x_2723"/>
<accession>A0A0S2FBE1</accession>
<dbReference type="PROSITE" id="PS50234">
    <property type="entry name" value="VWFA"/>
    <property type="match status" value="1"/>
</dbReference>
<dbReference type="InterPro" id="IPR002035">
    <property type="entry name" value="VWF_A"/>
</dbReference>
<protein>
    <submittedName>
        <fullName evidence="4">von Willebrand factor type A domain protein</fullName>
    </submittedName>
</protein>